<reference evidence="1" key="1">
    <citation type="journal article" date="2005" name="PLoS Biol.">
        <title>The genomes of Oryza sativa: a history of duplications.</title>
        <authorList>
            <person name="Yu J."/>
            <person name="Wang J."/>
            <person name="Lin W."/>
            <person name="Li S."/>
            <person name="Li H."/>
            <person name="Zhou J."/>
            <person name="Ni P."/>
            <person name="Dong W."/>
            <person name="Hu S."/>
            <person name="Zeng C."/>
            <person name="Zhang J."/>
            <person name="Zhang Y."/>
            <person name="Li R."/>
            <person name="Xu Z."/>
            <person name="Li S."/>
            <person name="Li X."/>
            <person name="Zheng H."/>
            <person name="Cong L."/>
            <person name="Lin L."/>
            <person name="Yin J."/>
            <person name="Geng J."/>
            <person name="Li G."/>
            <person name="Shi J."/>
            <person name="Liu J."/>
            <person name="Lv H."/>
            <person name="Li J."/>
            <person name="Wang J."/>
            <person name="Deng Y."/>
            <person name="Ran L."/>
            <person name="Shi X."/>
            <person name="Wang X."/>
            <person name="Wu Q."/>
            <person name="Li C."/>
            <person name="Ren X."/>
            <person name="Wang J."/>
            <person name="Wang X."/>
            <person name="Li D."/>
            <person name="Liu D."/>
            <person name="Zhang X."/>
            <person name="Ji Z."/>
            <person name="Zhao W."/>
            <person name="Sun Y."/>
            <person name="Zhang Z."/>
            <person name="Bao J."/>
            <person name="Han Y."/>
            <person name="Dong L."/>
            <person name="Ji J."/>
            <person name="Chen P."/>
            <person name="Wu S."/>
            <person name="Liu J."/>
            <person name="Xiao Y."/>
            <person name="Bu D."/>
            <person name="Tan J."/>
            <person name="Yang L."/>
            <person name="Ye C."/>
            <person name="Zhang J."/>
            <person name="Xu J."/>
            <person name="Zhou Y."/>
            <person name="Yu Y."/>
            <person name="Zhang B."/>
            <person name="Zhuang S."/>
            <person name="Wei H."/>
            <person name="Liu B."/>
            <person name="Lei M."/>
            <person name="Yu H."/>
            <person name="Li Y."/>
            <person name="Xu H."/>
            <person name="Wei S."/>
            <person name="He X."/>
            <person name="Fang L."/>
            <person name="Zhang Z."/>
            <person name="Zhang Y."/>
            <person name="Huang X."/>
            <person name="Su Z."/>
            <person name="Tong W."/>
            <person name="Li J."/>
            <person name="Tong Z."/>
            <person name="Li S."/>
            <person name="Ye J."/>
            <person name="Wang L."/>
            <person name="Fang L."/>
            <person name="Lei T."/>
            <person name="Chen C."/>
            <person name="Chen H."/>
            <person name="Xu Z."/>
            <person name="Li H."/>
            <person name="Huang H."/>
            <person name="Zhang F."/>
            <person name="Xu H."/>
            <person name="Li N."/>
            <person name="Zhao C."/>
            <person name="Li S."/>
            <person name="Dong L."/>
            <person name="Huang Y."/>
            <person name="Li L."/>
            <person name="Xi Y."/>
            <person name="Qi Q."/>
            <person name="Li W."/>
            <person name="Zhang B."/>
            <person name="Hu W."/>
            <person name="Zhang Y."/>
            <person name="Tian X."/>
            <person name="Jiao Y."/>
            <person name="Liang X."/>
            <person name="Jin J."/>
            <person name="Gao L."/>
            <person name="Zheng W."/>
            <person name="Hao B."/>
            <person name="Liu S."/>
            <person name="Wang W."/>
            <person name="Yuan L."/>
            <person name="Cao M."/>
            <person name="McDermott J."/>
            <person name="Samudrala R."/>
            <person name="Wang J."/>
            <person name="Wong G.K."/>
            <person name="Yang H."/>
        </authorList>
    </citation>
    <scope>NUCLEOTIDE SEQUENCE [LARGE SCALE GENOMIC DNA]</scope>
</reference>
<protein>
    <submittedName>
        <fullName evidence="1">Uncharacterized protein</fullName>
    </submittedName>
</protein>
<organism evidence="1">
    <name type="scientific">Oryza sativa subsp. japonica</name>
    <name type="common">Rice</name>
    <dbReference type="NCBI Taxonomy" id="39947"/>
    <lineage>
        <taxon>Eukaryota</taxon>
        <taxon>Viridiplantae</taxon>
        <taxon>Streptophyta</taxon>
        <taxon>Embryophyta</taxon>
        <taxon>Tracheophyta</taxon>
        <taxon>Spermatophyta</taxon>
        <taxon>Magnoliopsida</taxon>
        <taxon>Liliopsida</taxon>
        <taxon>Poales</taxon>
        <taxon>Poaceae</taxon>
        <taxon>BOP clade</taxon>
        <taxon>Oryzoideae</taxon>
        <taxon>Oryzeae</taxon>
        <taxon>Oryzinae</taxon>
        <taxon>Oryza</taxon>
        <taxon>Oryza sativa</taxon>
    </lineage>
</organism>
<dbReference type="EMBL" id="CM000138">
    <property type="protein sequence ID" value="EEE53820.1"/>
    <property type="molecule type" value="Genomic_DNA"/>
</dbReference>
<name>B9EZD3_ORYSJ</name>
<reference evidence="1" key="2">
    <citation type="submission" date="2008-12" db="EMBL/GenBank/DDBJ databases">
        <title>Improved gene annotation of the rice (Oryza sativa) genomes.</title>
        <authorList>
            <person name="Wang J."/>
            <person name="Li R."/>
            <person name="Fan W."/>
            <person name="Huang Q."/>
            <person name="Zhang J."/>
            <person name="Zhou Y."/>
            <person name="Hu Y."/>
            <person name="Zi S."/>
            <person name="Li J."/>
            <person name="Ni P."/>
            <person name="Zheng H."/>
            <person name="Zhang Y."/>
            <person name="Zhao M."/>
            <person name="Hao Q."/>
            <person name="McDermott J."/>
            <person name="Samudrala R."/>
            <person name="Kristiansen K."/>
            <person name="Wong G.K.-S."/>
        </authorList>
    </citation>
    <scope>NUCLEOTIDE SEQUENCE</scope>
</reference>
<proteinExistence type="predicted"/>
<dbReference type="Proteomes" id="UP000007752">
    <property type="component" value="Chromosome 1"/>
</dbReference>
<evidence type="ECO:0000313" key="1">
    <source>
        <dbReference type="EMBL" id="EEE53820.1"/>
    </source>
</evidence>
<dbReference type="HOGENOM" id="CLU_611937_0_0_1"/>
<dbReference type="AlphaFoldDB" id="B9EZD3"/>
<sequence length="939" mass="104439">MALATFPWLDLMAWRMDEYLSWIRRRLLRVATSLNGLLRTAASGAAAVIAAAPPVAATLSELVARKLSMDRATRFVGFLIMEVLGRQRCKVEEELGKGGVQESSTHNLFDRMPSQHKVFKDDERIAEPVPIKSTMNKEGISMDEALDRILERSKAAEETIAAIRATTAVLKAKSPTAPMAPPTPAPTKCLTECPNNNLTWATASSSHITEDTAPTAAWELGNNKHKGHASCVVTKDSPEVTPTMCSTKCSGPTVEPDLTVAAVVTSATTVVASMELVAAGNAIGATYINNLDHPKVTHAKCSMSGSGVKRGTEQVVLAFPLMASPVEFTTSLVEPSPPTGLKLGAAICVGDQVPMKCSMKCTESDNKPLMEHPKRNPWPPAWLGWKKWYVSWTVVNYSDMRFYFIPPWPPPLKVGWLALVFSKFGAAHTDMMDIMLHWTDMKPWPPPNQNLRSIMVHLFAWKHWKVSVEVSLFAWNTKQYMNSVLLITVGTKWLIHSAVKDCFLQGKPFKLVDPLELMQVIFVLLVRDPDVEMFQIGSYSLQPENYQLTNYLVARLLKQGNLKKVLDGVDHSKNIKKSDVDVGEDNPGNISTAAKMFIDGLGIKEDSDMLCPSAQYIDNWSTKLLDEIRNGCNIYLLVALIDDELNPWCFLIDKIWYDILVLLFFTGATWKVESYALPIKDVIHMVVYFVQPLQGILLQTRQGKIENPVILDITSATQTVKFLLCYKSTIKIYPSCSSMVQISASKFRACGKENICYMLLLLVLNIGDCTFLRSTSYMLHASIACAEYWCLHFSEVVQHAICIGWIINWAILFWMEQAVCSPRIILQMPWDPGGGKLFIASGCRLGDKPDSKEGVLLGIGPAALRPNTVSSPILGPSKPNRELERKGCCTLRKRNRTEIKHASAASATTAAAATWFRLNLVDLPLFLYYLSCYYLYCSY</sequence>
<accession>B9EZD3</accession>
<gene>
    <name evidence="1" type="ORF">OsJ_00267</name>
</gene>